<name>A0A8H8A0X3_9FUNG</name>
<dbReference type="CDD" id="cd06850">
    <property type="entry name" value="biotinyl_domain"/>
    <property type="match status" value="1"/>
</dbReference>
<dbReference type="GO" id="GO:0003989">
    <property type="term" value="F:acetyl-CoA carboxylase activity"/>
    <property type="evidence" value="ECO:0007669"/>
    <property type="project" value="InterPro"/>
</dbReference>
<dbReference type="Gene3D" id="2.40.50.100">
    <property type="match status" value="1"/>
</dbReference>
<dbReference type="InterPro" id="IPR049074">
    <property type="entry name" value="ACCA_BT"/>
</dbReference>
<protein>
    <submittedName>
        <fullName evidence="7">Biotin-requiring enzyme-domain-containing protein</fullName>
    </submittedName>
</protein>
<feature type="domain" description="Biotin carboxylation" evidence="6">
    <location>
        <begin position="1"/>
        <end position="45"/>
    </location>
</feature>
<keyword evidence="8" id="KW-1185">Reference proteome</keyword>
<dbReference type="InterPro" id="IPR001882">
    <property type="entry name" value="Biotin_BS"/>
</dbReference>
<dbReference type="InterPro" id="IPR011053">
    <property type="entry name" value="Single_hybrid_motif"/>
</dbReference>
<dbReference type="AlphaFoldDB" id="A0A8H8A0X3"/>
<reference evidence="7 8" key="1">
    <citation type="journal article" name="Sci. Rep.">
        <title>Genome-scale phylogenetic analyses confirm Olpidium as the closest living zoosporic fungus to the non-flagellated, terrestrial fungi.</title>
        <authorList>
            <person name="Chang Y."/>
            <person name="Rochon D."/>
            <person name="Sekimoto S."/>
            <person name="Wang Y."/>
            <person name="Chovatia M."/>
            <person name="Sandor L."/>
            <person name="Salamov A."/>
            <person name="Grigoriev I.V."/>
            <person name="Stajich J.E."/>
            <person name="Spatafora J.W."/>
        </authorList>
    </citation>
    <scope>NUCLEOTIDE SEQUENCE [LARGE SCALE GENOMIC DNA]</scope>
    <source>
        <strain evidence="7">S191</strain>
    </source>
</reference>
<dbReference type="PROSITE" id="PS50979">
    <property type="entry name" value="BC"/>
    <property type="match status" value="1"/>
</dbReference>
<dbReference type="InterPro" id="IPR049076">
    <property type="entry name" value="ACCA"/>
</dbReference>
<evidence type="ECO:0000313" key="7">
    <source>
        <dbReference type="EMBL" id="KAG5462979.1"/>
    </source>
</evidence>
<keyword evidence="4" id="KW-0092">Biotin</keyword>
<dbReference type="GO" id="GO:0005739">
    <property type="term" value="C:mitochondrion"/>
    <property type="evidence" value="ECO:0007669"/>
    <property type="project" value="TreeGrafter"/>
</dbReference>
<proteinExistence type="predicted"/>
<dbReference type="GO" id="GO:0005524">
    <property type="term" value="F:ATP binding"/>
    <property type="evidence" value="ECO:0007669"/>
    <property type="project" value="UniProtKB-KW"/>
</dbReference>
<evidence type="ECO:0000313" key="8">
    <source>
        <dbReference type="Proteomes" id="UP000673691"/>
    </source>
</evidence>
<dbReference type="PANTHER" id="PTHR45728:SF3">
    <property type="entry name" value="ACETYL-COA CARBOXYLASE"/>
    <property type="match status" value="1"/>
</dbReference>
<feature type="domain" description="Lipoyl-binding" evidence="5">
    <location>
        <begin position="172"/>
        <end position="246"/>
    </location>
</feature>
<dbReference type="InterPro" id="IPR011054">
    <property type="entry name" value="Rudment_hybrid_motif"/>
</dbReference>
<gene>
    <name evidence="7" type="ORF">BJ554DRAFT_2549</name>
</gene>
<evidence type="ECO:0000256" key="4">
    <source>
        <dbReference type="ARBA" id="ARBA00023267"/>
    </source>
</evidence>
<dbReference type="SUPFAM" id="SSF51230">
    <property type="entry name" value="Single hybrid motif"/>
    <property type="match status" value="1"/>
</dbReference>
<dbReference type="Pfam" id="PF21385">
    <property type="entry name" value="ACCA_BT"/>
    <property type="match status" value="1"/>
</dbReference>
<dbReference type="EMBL" id="JAEFCI010001328">
    <property type="protein sequence ID" value="KAG5462979.1"/>
    <property type="molecule type" value="Genomic_DNA"/>
</dbReference>
<dbReference type="PROSITE" id="PS50968">
    <property type="entry name" value="BIOTINYL_LIPOYL"/>
    <property type="match status" value="1"/>
</dbReference>
<dbReference type="Proteomes" id="UP000673691">
    <property type="component" value="Unassembled WGS sequence"/>
</dbReference>
<dbReference type="SUPFAM" id="SSF51246">
    <property type="entry name" value="Rudiment single hybrid motif"/>
    <property type="match status" value="1"/>
</dbReference>
<evidence type="ECO:0000256" key="3">
    <source>
        <dbReference type="ARBA" id="ARBA00022840"/>
    </source>
</evidence>
<dbReference type="FunFam" id="2.40.50.100:FF:000005">
    <property type="entry name" value="Acetyl-CoA carboxylase 1"/>
    <property type="match status" value="1"/>
</dbReference>
<dbReference type="Pfam" id="PF00364">
    <property type="entry name" value="Biotin_lipoyl"/>
    <property type="match status" value="1"/>
</dbReference>
<accession>A0A8H8A0X3</accession>
<evidence type="ECO:0000259" key="6">
    <source>
        <dbReference type="PROSITE" id="PS50979"/>
    </source>
</evidence>
<dbReference type="Gene3D" id="3.30.470.20">
    <property type="entry name" value="ATP-grasp fold, B domain"/>
    <property type="match status" value="1"/>
</dbReference>
<sequence length="246" mass="27304">MVVALKELSIRGDFRTTVEYLIKLLQTEDFEQNTINTGWLDMLISARLTAERPDTVLAVICGAVYKTHEMAKKCILEYKNGLAKGQVPSKDMLRTSFTVEMIYDGIKYKFAAMQLSSDSYALFLNGRKAEIAVRNLPDGGLLVLLNGTSHTTYFREEVGSTRMMIDGKTCILEADNDPTQLLSPSPGKLVRKLVNSGDHVKRGEAYAEVEVMKMYMSLTATEDGVIQFMKQVGQTLEAGDLIGKLA</sequence>
<evidence type="ECO:0000256" key="1">
    <source>
        <dbReference type="ARBA" id="ARBA00022598"/>
    </source>
</evidence>
<keyword evidence="1" id="KW-0436">Ligase</keyword>
<evidence type="ECO:0000259" key="5">
    <source>
        <dbReference type="PROSITE" id="PS50968"/>
    </source>
</evidence>
<keyword evidence="3" id="KW-0067">ATP-binding</keyword>
<comment type="caution">
    <text evidence="7">The sequence shown here is derived from an EMBL/GenBank/DDBJ whole genome shotgun (WGS) entry which is preliminary data.</text>
</comment>
<dbReference type="PANTHER" id="PTHR45728">
    <property type="entry name" value="ACETYL-COA CARBOXYLASE, ISOFORM A"/>
    <property type="match status" value="1"/>
</dbReference>
<dbReference type="OrthoDB" id="14612at2759"/>
<dbReference type="PROSITE" id="PS00188">
    <property type="entry name" value="BIOTIN"/>
    <property type="match status" value="1"/>
</dbReference>
<dbReference type="InterPro" id="IPR000089">
    <property type="entry name" value="Biotin_lipoyl"/>
</dbReference>
<keyword evidence="2" id="KW-0547">Nucleotide-binding</keyword>
<dbReference type="GO" id="GO:0006633">
    <property type="term" value="P:fatty acid biosynthetic process"/>
    <property type="evidence" value="ECO:0007669"/>
    <property type="project" value="TreeGrafter"/>
</dbReference>
<organism evidence="7 8">
    <name type="scientific">Olpidium bornovanus</name>
    <dbReference type="NCBI Taxonomy" id="278681"/>
    <lineage>
        <taxon>Eukaryota</taxon>
        <taxon>Fungi</taxon>
        <taxon>Fungi incertae sedis</taxon>
        <taxon>Olpidiomycota</taxon>
        <taxon>Olpidiomycotina</taxon>
        <taxon>Olpidiomycetes</taxon>
        <taxon>Olpidiales</taxon>
        <taxon>Olpidiaceae</taxon>
        <taxon>Olpidium</taxon>
    </lineage>
</organism>
<evidence type="ECO:0000256" key="2">
    <source>
        <dbReference type="ARBA" id="ARBA00022741"/>
    </source>
</evidence>
<dbReference type="InterPro" id="IPR011764">
    <property type="entry name" value="Biotin_carboxylation_dom"/>
</dbReference>